<evidence type="ECO:0000256" key="1">
    <source>
        <dbReference type="ARBA" id="ARBA00008779"/>
    </source>
</evidence>
<evidence type="ECO:0000313" key="7">
    <source>
        <dbReference type="EMBL" id="EDY18204.1"/>
    </source>
</evidence>
<dbReference type="GO" id="GO:0046872">
    <property type="term" value="F:metal ion binding"/>
    <property type="evidence" value="ECO:0007669"/>
    <property type="project" value="UniProtKB-KW"/>
</dbReference>
<comment type="caution">
    <text evidence="7">The sequence shown here is derived from an EMBL/GenBank/DDBJ whole genome shotgun (WGS) entry which is preliminary data.</text>
</comment>
<dbReference type="Proteomes" id="UP000005824">
    <property type="component" value="Unassembled WGS sequence"/>
</dbReference>
<dbReference type="Gene3D" id="3.40.720.10">
    <property type="entry name" value="Alkaline Phosphatase, subunit A"/>
    <property type="match status" value="1"/>
</dbReference>
<evidence type="ECO:0000256" key="3">
    <source>
        <dbReference type="ARBA" id="ARBA00022801"/>
    </source>
</evidence>
<feature type="signal peptide" evidence="5">
    <location>
        <begin position="1"/>
        <end position="26"/>
    </location>
</feature>
<keyword evidence="5" id="KW-0732">Signal</keyword>
<keyword evidence="2" id="KW-0479">Metal-binding</keyword>
<evidence type="ECO:0000256" key="2">
    <source>
        <dbReference type="ARBA" id="ARBA00022723"/>
    </source>
</evidence>
<dbReference type="InterPro" id="IPR024607">
    <property type="entry name" value="Sulfatase_CS"/>
</dbReference>
<dbReference type="GO" id="GO:0004065">
    <property type="term" value="F:arylsulfatase activity"/>
    <property type="evidence" value="ECO:0007669"/>
    <property type="project" value="TreeGrafter"/>
</dbReference>
<dbReference type="InParanoid" id="B4D601"/>
<evidence type="ECO:0000313" key="8">
    <source>
        <dbReference type="Proteomes" id="UP000005824"/>
    </source>
</evidence>
<sequence>MFSPSKLFRSFAVACLLFAAAAFSHAASAKPNILIILADDMGFSDAGCYGGEVQTPNLDALAKDGLRFTQFYNTARCWPSRGALLTGYYAQEIRRDTVPGVLSGGRGIRPGWAKLLPEMLKTQGYRTYHSGKWHVDGKPLQNGFDHSYDIEDHNRNFNPTLIFEDDQKLPPVKPDSGYYTSTAYADHAIKCLKEHAEKYSDQPFFEYLAFTVPHFPLQAPAQDIAKYRDRFRKGWDEMRVERWQRLKDMGIVDCALSPIERSLGPPYAFPKDVALLGPGEVDRPVPWDTLTDVQKDFQATKMAIHAAMVDRMDQEIGRVLAQIKTMGQYENTIILFLSDNGASAEMMVRGDGHDPSAPMGSAKTFLCLGPGFSSLANTPFRRHKTWTHEGGIATPFIVHWSKGIATHGELRHTPSHLVDVVPTLMELAGGKPFDTWEGQPVPPRPGKSLVPALAKDVTIPRQSIWWQHEGNRALRMGDWKIVASGEKSPWELYDLSKDRGEQNDLASSQPEKLKELVAEWEKETGEYRALALKDATPEMKAKGAPKKKEAD</sequence>
<dbReference type="PANTHER" id="PTHR42693:SF53">
    <property type="entry name" value="ENDO-4-O-SULFATASE"/>
    <property type="match status" value="1"/>
</dbReference>
<dbReference type="AlphaFoldDB" id="B4D601"/>
<evidence type="ECO:0000256" key="4">
    <source>
        <dbReference type="ARBA" id="ARBA00022837"/>
    </source>
</evidence>
<keyword evidence="8" id="KW-1185">Reference proteome</keyword>
<feature type="chain" id="PRO_5002800474" evidence="5">
    <location>
        <begin position="27"/>
        <end position="551"/>
    </location>
</feature>
<evidence type="ECO:0000256" key="5">
    <source>
        <dbReference type="SAM" id="SignalP"/>
    </source>
</evidence>
<reference evidence="7 8" key="1">
    <citation type="journal article" date="2011" name="J. Bacteriol.">
        <title>Genome sequence of Chthoniobacter flavus Ellin428, an aerobic heterotrophic soil bacterium.</title>
        <authorList>
            <person name="Kant R."/>
            <person name="van Passel M.W."/>
            <person name="Palva A."/>
            <person name="Lucas S."/>
            <person name="Lapidus A."/>
            <person name="Glavina Del Rio T."/>
            <person name="Dalin E."/>
            <person name="Tice H."/>
            <person name="Bruce D."/>
            <person name="Goodwin L."/>
            <person name="Pitluck S."/>
            <person name="Larimer F.W."/>
            <person name="Land M.L."/>
            <person name="Hauser L."/>
            <person name="Sangwan P."/>
            <person name="de Vos W.M."/>
            <person name="Janssen P.H."/>
            <person name="Smidt H."/>
        </authorList>
    </citation>
    <scope>NUCLEOTIDE SEQUENCE [LARGE SCALE GENOMIC DNA]</scope>
    <source>
        <strain evidence="7 8">Ellin428</strain>
    </source>
</reference>
<gene>
    <name evidence="7" type="ORF">CfE428DRAFT_4340</name>
</gene>
<name>B4D601_9BACT</name>
<evidence type="ECO:0000259" key="6">
    <source>
        <dbReference type="Pfam" id="PF00884"/>
    </source>
</evidence>
<accession>B4D601</accession>
<dbReference type="EMBL" id="ABVL01000014">
    <property type="protein sequence ID" value="EDY18204.1"/>
    <property type="molecule type" value="Genomic_DNA"/>
</dbReference>
<dbReference type="InterPro" id="IPR050738">
    <property type="entry name" value="Sulfatase"/>
</dbReference>
<keyword evidence="4" id="KW-0106">Calcium</keyword>
<dbReference type="CDD" id="cd16025">
    <property type="entry name" value="PAS_like"/>
    <property type="match status" value="1"/>
</dbReference>
<dbReference type="PROSITE" id="PS00149">
    <property type="entry name" value="SULFATASE_2"/>
    <property type="match status" value="1"/>
</dbReference>
<dbReference type="STRING" id="497964.CfE428DRAFT_4340"/>
<feature type="domain" description="Sulfatase N-terminal" evidence="6">
    <location>
        <begin position="31"/>
        <end position="429"/>
    </location>
</feature>
<dbReference type="RefSeq" id="WP_006981664.1">
    <property type="nucleotide sequence ID" value="NZ_ABVL01000014.1"/>
</dbReference>
<dbReference type="Pfam" id="PF00884">
    <property type="entry name" value="Sulfatase"/>
    <property type="match status" value="1"/>
</dbReference>
<dbReference type="eggNOG" id="COG3119">
    <property type="taxonomic scope" value="Bacteria"/>
</dbReference>
<dbReference type="SUPFAM" id="SSF53649">
    <property type="entry name" value="Alkaline phosphatase-like"/>
    <property type="match status" value="1"/>
</dbReference>
<organism evidence="7 8">
    <name type="scientific">Chthoniobacter flavus Ellin428</name>
    <dbReference type="NCBI Taxonomy" id="497964"/>
    <lineage>
        <taxon>Bacteria</taxon>
        <taxon>Pseudomonadati</taxon>
        <taxon>Verrucomicrobiota</taxon>
        <taxon>Spartobacteria</taxon>
        <taxon>Chthoniobacterales</taxon>
        <taxon>Chthoniobacteraceae</taxon>
        <taxon>Chthoniobacter</taxon>
    </lineage>
</organism>
<dbReference type="PANTHER" id="PTHR42693">
    <property type="entry name" value="ARYLSULFATASE FAMILY MEMBER"/>
    <property type="match status" value="1"/>
</dbReference>
<keyword evidence="3" id="KW-0378">Hydrolase</keyword>
<dbReference type="InterPro" id="IPR017850">
    <property type="entry name" value="Alkaline_phosphatase_core_sf"/>
</dbReference>
<comment type="similarity">
    <text evidence="1">Belongs to the sulfatase family.</text>
</comment>
<protein>
    <submittedName>
        <fullName evidence="7">Sulfatase</fullName>
    </submittedName>
</protein>
<dbReference type="InterPro" id="IPR000917">
    <property type="entry name" value="Sulfatase_N"/>
</dbReference>
<proteinExistence type="inferred from homology"/>
<dbReference type="Gene3D" id="3.30.1120.10">
    <property type="match status" value="1"/>
</dbReference>